<evidence type="ECO:0000313" key="4">
    <source>
        <dbReference type="EMBL" id="CAG9801038.1"/>
    </source>
</evidence>
<accession>A0A9N9RPY4</accession>
<dbReference type="SMART" id="SM01260">
    <property type="entry name" value="LANC_like"/>
    <property type="match status" value="1"/>
</dbReference>
<protein>
    <recommendedName>
        <fullName evidence="2">LanC-like protein 3 homolog</fullName>
    </recommendedName>
</protein>
<reference evidence="4" key="2">
    <citation type="submission" date="2022-10" db="EMBL/GenBank/DDBJ databases">
        <authorList>
            <consortium name="ENA_rothamsted_submissions"/>
            <consortium name="culmorum"/>
            <person name="King R."/>
        </authorList>
    </citation>
    <scope>NUCLEOTIDE SEQUENCE</scope>
</reference>
<organism evidence="4 5">
    <name type="scientific">Chironomus riparius</name>
    <dbReference type="NCBI Taxonomy" id="315576"/>
    <lineage>
        <taxon>Eukaryota</taxon>
        <taxon>Metazoa</taxon>
        <taxon>Ecdysozoa</taxon>
        <taxon>Arthropoda</taxon>
        <taxon>Hexapoda</taxon>
        <taxon>Insecta</taxon>
        <taxon>Pterygota</taxon>
        <taxon>Neoptera</taxon>
        <taxon>Endopterygota</taxon>
        <taxon>Diptera</taxon>
        <taxon>Nematocera</taxon>
        <taxon>Chironomoidea</taxon>
        <taxon>Chironomidae</taxon>
        <taxon>Chironominae</taxon>
        <taxon>Chironomus</taxon>
    </lineage>
</organism>
<evidence type="ECO:0000313" key="5">
    <source>
        <dbReference type="Proteomes" id="UP001153620"/>
    </source>
</evidence>
<sequence length="408" mass="46602">MRYFENPYDDYKGGEAAIDKDKIFQLIEKYVNQILHNKNYKDGDVWLYIGTSGLAYMFLKLHQSEASKVFPDSLQHARVYIEHAKKYISRKEQDKASFLCGNAGIYAVSSIINYEMKNFCGFNDDKKQFLAGSQICKRIVYNSYGSDEILFGRAGYLSGIYWINQNAQNPEGINDIITEICNIMIESGYDYSNRNELSFPLMYECYGDRYLGAAHGICAILHMLLESPLFDGSLEQLDNTQKSIKTCVDMYLETQSQDGNFPCVIEDAGKDEHTLVHWCHGGPGSIYLFGKAYLIFKDEKYLDAAIKIGELVWEKGLLKKGPGICHGVAGNGYVFLILYRLTNDQKYLYRANCFADFLTNEIFVKHARNPDHPLSLYEGVAGAVCYLLDLLEPQKASFPFMDIFERKY</sequence>
<dbReference type="Pfam" id="PF05147">
    <property type="entry name" value="LANC_like"/>
    <property type="match status" value="1"/>
</dbReference>
<gene>
    <name evidence="4" type="ORF">CHIRRI_LOCUS3973</name>
</gene>
<dbReference type="GO" id="GO:0031179">
    <property type="term" value="P:peptide modification"/>
    <property type="evidence" value="ECO:0007669"/>
    <property type="project" value="InterPro"/>
</dbReference>
<dbReference type="GO" id="GO:0005975">
    <property type="term" value="P:carbohydrate metabolic process"/>
    <property type="evidence" value="ECO:0007669"/>
    <property type="project" value="InterPro"/>
</dbReference>
<dbReference type="GO" id="GO:0046872">
    <property type="term" value="F:metal ion binding"/>
    <property type="evidence" value="ECO:0007669"/>
    <property type="project" value="UniProtKB-KW"/>
</dbReference>
<evidence type="ECO:0000256" key="3">
    <source>
        <dbReference type="PIRSR" id="PIRSR607822-1"/>
    </source>
</evidence>
<comment type="similarity">
    <text evidence="1">Belongs to the LanC-like protein family.</text>
</comment>
<reference evidence="4" key="1">
    <citation type="submission" date="2022-01" db="EMBL/GenBank/DDBJ databases">
        <authorList>
            <person name="King R."/>
        </authorList>
    </citation>
    <scope>NUCLEOTIDE SEQUENCE</scope>
</reference>
<dbReference type="PANTHER" id="PTHR12736">
    <property type="entry name" value="LANC-LIKE PROTEIN"/>
    <property type="match status" value="1"/>
</dbReference>
<proteinExistence type="inferred from homology"/>
<dbReference type="PRINTS" id="PR01950">
    <property type="entry name" value="LANCSUPER"/>
</dbReference>
<dbReference type="CDD" id="cd04794">
    <property type="entry name" value="euk_LANCL"/>
    <property type="match status" value="1"/>
</dbReference>
<keyword evidence="3" id="KW-0479">Metal-binding</keyword>
<dbReference type="InterPro" id="IPR020464">
    <property type="entry name" value="LanC-like_prot_euk"/>
</dbReference>
<name>A0A9N9RPY4_9DIPT</name>
<dbReference type="GO" id="GO:0005886">
    <property type="term" value="C:plasma membrane"/>
    <property type="evidence" value="ECO:0007669"/>
    <property type="project" value="TreeGrafter"/>
</dbReference>
<keyword evidence="5" id="KW-1185">Reference proteome</keyword>
<feature type="binding site" evidence="3">
    <location>
        <position position="279"/>
    </location>
    <ligand>
        <name>Zn(2+)</name>
        <dbReference type="ChEBI" id="CHEBI:29105"/>
    </ligand>
</feature>
<keyword evidence="3" id="KW-0862">Zinc</keyword>
<dbReference type="InterPro" id="IPR012341">
    <property type="entry name" value="6hp_glycosidase-like_sf"/>
</dbReference>
<feature type="binding site" evidence="3">
    <location>
        <position position="326"/>
    </location>
    <ligand>
        <name>Zn(2+)</name>
        <dbReference type="ChEBI" id="CHEBI:29105"/>
    </ligand>
</feature>
<dbReference type="EMBL" id="OU895877">
    <property type="protein sequence ID" value="CAG9801038.1"/>
    <property type="molecule type" value="Genomic_DNA"/>
</dbReference>
<dbReference type="PRINTS" id="PR01951">
    <property type="entry name" value="LANCEUKARYTE"/>
</dbReference>
<dbReference type="OrthoDB" id="10257263at2759"/>
<dbReference type="Gene3D" id="1.50.10.10">
    <property type="match status" value="1"/>
</dbReference>
<dbReference type="AlphaFoldDB" id="A0A9N9RPY4"/>
<feature type="binding site" evidence="3">
    <location>
        <position position="325"/>
    </location>
    <ligand>
        <name>Zn(2+)</name>
        <dbReference type="ChEBI" id="CHEBI:29105"/>
    </ligand>
</feature>
<evidence type="ECO:0000256" key="1">
    <source>
        <dbReference type="ARBA" id="ARBA00007179"/>
    </source>
</evidence>
<dbReference type="InterPro" id="IPR007822">
    <property type="entry name" value="LANC-like"/>
</dbReference>
<dbReference type="SUPFAM" id="SSF158745">
    <property type="entry name" value="LanC-like"/>
    <property type="match status" value="1"/>
</dbReference>
<dbReference type="PANTHER" id="PTHR12736:SF7">
    <property type="entry name" value="LANC-LIKE PROTEIN 3"/>
    <property type="match status" value="1"/>
</dbReference>
<dbReference type="FunFam" id="1.50.10.10:FF:000012">
    <property type="entry name" value="LanC-like protein 3"/>
    <property type="match status" value="1"/>
</dbReference>
<evidence type="ECO:0000256" key="2">
    <source>
        <dbReference type="ARBA" id="ARBA00069999"/>
    </source>
</evidence>
<dbReference type="Proteomes" id="UP001153620">
    <property type="component" value="Chromosome 1"/>
</dbReference>